<gene>
    <name evidence="2" type="ORF">A5642_24840</name>
</gene>
<accession>A0A1A0MI37</accession>
<dbReference type="OrthoDB" id="7107936at2"/>
<evidence type="ECO:0000313" key="2">
    <source>
        <dbReference type="EMBL" id="OBA85087.1"/>
    </source>
</evidence>
<organism evidence="2 3">
    <name type="scientific">Mycolicibacterium mucogenicum</name>
    <name type="common">Mycobacterium mucogenicum</name>
    <dbReference type="NCBI Taxonomy" id="56689"/>
    <lineage>
        <taxon>Bacteria</taxon>
        <taxon>Bacillati</taxon>
        <taxon>Actinomycetota</taxon>
        <taxon>Actinomycetes</taxon>
        <taxon>Mycobacteriales</taxon>
        <taxon>Mycobacteriaceae</taxon>
        <taxon>Mycolicibacterium</taxon>
    </lineage>
</organism>
<reference evidence="2 3" key="1">
    <citation type="submission" date="2016-06" db="EMBL/GenBank/DDBJ databases">
        <authorList>
            <person name="Kjaerup R.B."/>
            <person name="Dalgaard T.S."/>
            <person name="Juul-Madsen H.R."/>
        </authorList>
    </citation>
    <scope>NUCLEOTIDE SEQUENCE [LARGE SCALE GENOMIC DNA]</scope>
    <source>
        <strain evidence="2 3">1199456.5</strain>
    </source>
</reference>
<dbReference type="InterPro" id="IPR053853">
    <property type="entry name" value="FitA-like_RHH"/>
</dbReference>
<dbReference type="GO" id="GO:0006355">
    <property type="term" value="P:regulation of DNA-templated transcription"/>
    <property type="evidence" value="ECO:0007669"/>
    <property type="project" value="InterPro"/>
</dbReference>
<dbReference type="EMBL" id="LZSF01000185">
    <property type="protein sequence ID" value="OBA85087.1"/>
    <property type="molecule type" value="Genomic_DNA"/>
</dbReference>
<comment type="caution">
    <text evidence="2">The sequence shown here is derived from an EMBL/GenBank/DDBJ whole genome shotgun (WGS) entry which is preliminary data.</text>
</comment>
<proteinExistence type="predicted"/>
<dbReference type="Proteomes" id="UP000093962">
    <property type="component" value="Unassembled WGS sequence"/>
</dbReference>
<protein>
    <submittedName>
        <fullName evidence="2">Antitoxin</fullName>
    </submittedName>
</protein>
<feature type="domain" description="Antitoxin FitA-like ribbon-helix-helix" evidence="1">
    <location>
        <begin position="3"/>
        <end position="36"/>
    </location>
</feature>
<dbReference type="Pfam" id="PF22513">
    <property type="entry name" value="FitA-like_RHH"/>
    <property type="match status" value="1"/>
</dbReference>
<name>A0A1A0MI37_MYCMU</name>
<evidence type="ECO:0000259" key="1">
    <source>
        <dbReference type="Pfam" id="PF22513"/>
    </source>
</evidence>
<dbReference type="InterPro" id="IPR010985">
    <property type="entry name" value="Ribbon_hlx_hlx"/>
</dbReference>
<dbReference type="AlphaFoldDB" id="A0A1A0MI37"/>
<dbReference type="SUPFAM" id="SSF47598">
    <property type="entry name" value="Ribbon-helix-helix"/>
    <property type="match status" value="1"/>
</dbReference>
<dbReference type="RefSeq" id="WP_064859719.1">
    <property type="nucleotide sequence ID" value="NZ_LZSF01000185.1"/>
</dbReference>
<evidence type="ECO:0000313" key="3">
    <source>
        <dbReference type="Proteomes" id="UP000093962"/>
    </source>
</evidence>
<sequence length="71" mass="7829">MRSLQIRNVPDDLMERLELLARASNTSVEAVAIRELSVATSQVNNATLLASLPDLSISTEDIIQHVQASRR</sequence>